<dbReference type="GO" id="GO:0015031">
    <property type="term" value="P:protein transport"/>
    <property type="evidence" value="ECO:0007669"/>
    <property type="project" value="UniProtKB-KW"/>
</dbReference>
<dbReference type="GO" id="GO:0005886">
    <property type="term" value="C:plasma membrane"/>
    <property type="evidence" value="ECO:0007669"/>
    <property type="project" value="UniProtKB-SubCell"/>
</dbReference>
<dbReference type="GO" id="GO:0044781">
    <property type="term" value="P:bacterial-type flagellum organization"/>
    <property type="evidence" value="ECO:0007669"/>
    <property type="project" value="UniProtKB-KW"/>
</dbReference>
<evidence type="ECO:0000256" key="9">
    <source>
        <dbReference type="ARBA" id="ARBA00023136"/>
    </source>
</evidence>
<dbReference type="InterPro" id="IPR018006">
    <property type="entry name" value="Flag_FliJ_proteobac"/>
</dbReference>
<dbReference type="EMBL" id="FMAQ01000004">
    <property type="protein sequence ID" value="SCC03672.1"/>
    <property type="molecule type" value="Genomic_DNA"/>
</dbReference>
<evidence type="ECO:0000313" key="12">
    <source>
        <dbReference type="EMBL" id="SCC03672.1"/>
    </source>
</evidence>
<evidence type="ECO:0000256" key="5">
    <source>
        <dbReference type="ARBA" id="ARBA00022475"/>
    </source>
</evidence>
<keyword evidence="5" id="KW-1003">Cell membrane</keyword>
<evidence type="ECO:0000256" key="8">
    <source>
        <dbReference type="ARBA" id="ARBA00022927"/>
    </source>
</evidence>
<evidence type="ECO:0000313" key="13">
    <source>
        <dbReference type="Proteomes" id="UP000199670"/>
    </source>
</evidence>
<comment type="subcellular location">
    <subcellularLocation>
        <location evidence="1">Cell membrane</location>
        <topology evidence="1">Peripheral membrane protein</topology>
        <orientation evidence="1">Cytoplasmic side</orientation>
    </subcellularLocation>
</comment>
<dbReference type="GO" id="GO:0006935">
    <property type="term" value="P:chemotaxis"/>
    <property type="evidence" value="ECO:0007669"/>
    <property type="project" value="UniProtKB-KW"/>
</dbReference>
<keyword evidence="10" id="KW-1006">Bacterial flagellum protein export</keyword>
<keyword evidence="12" id="KW-0969">Cilium</keyword>
<dbReference type="Gene3D" id="1.10.287.1700">
    <property type="match status" value="1"/>
</dbReference>
<keyword evidence="6" id="KW-0145">Chemotaxis</keyword>
<dbReference type="PANTHER" id="PTHR38786">
    <property type="entry name" value="FLAGELLAR FLIJ PROTEIN"/>
    <property type="match status" value="1"/>
</dbReference>
<dbReference type="GO" id="GO:0071973">
    <property type="term" value="P:bacterial-type flagellum-dependent cell motility"/>
    <property type="evidence" value="ECO:0007669"/>
    <property type="project" value="InterPro"/>
</dbReference>
<evidence type="ECO:0000256" key="3">
    <source>
        <dbReference type="ARBA" id="ARBA00020392"/>
    </source>
</evidence>
<dbReference type="STRING" id="1798182.GA0061081_10465"/>
<proteinExistence type="inferred from homology"/>
<dbReference type="InterPro" id="IPR053716">
    <property type="entry name" value="Flag_assembly_chemotaxis_eff"/>
</dbReference>
<evidence type="ECO:0000256" key="11">
    <source>
        <dbReference type="SAM" id="Coils"/>
    </source>
</evidence>
<dbReference type="InterPro" id="IPR012823">
    <property type="entry name" value="Flagell_FliJ"/>
</dbReference>
<gene>
    <name evidence="12" type="ORF">GA0061081_10465</name>
</gene>
<keyword evidence="13" id="KW-1185">Reference proteome</keyword>
<dbReference type="GO" id="GO:0003774">
    <property type="term" value="F:cytoskeletal motor activity"/>
    <property type="evidence" value="ECO:0007669"/>
    <property type="project" value="InterPro"/>
</dbReference>
<keyword evidence="9" id="KW-0472">Membrane</keyword>
<dbReference type="OrthoDB" id="7062717at2"/>
<keyword evidence="12" id="KW-0282">Flagellum</keyword>
<evidence type="ECO:0000256" key="7">
    <source>
        <dbReference type="ARBA" id="ARBA00022795"/>
    </source>
</evidence>
<dbReference type="GO" id="GO:0009288">
    <property type="term" value="C:bacterial-type flagellum"/>
    <property type="evidence" value="ECO:0007669"/>
    <property type="project" value="InterPro"/>
</dbReference>
<feature type="coiled-coil region" evidence="11">
    <location>
        <begin position="14"/>
        <end position="48"/>
    </location>
</feature>
<dbReference type="PRINTS" id="PR01004">
    <property type="entry name" value="FLGFLIJ"/>
</dbReference>
<keyword evidence="11" id="KW-0175">Coiled coil</keyword>
<dbReference type="AlphaFoldDB" id="A0A1C4BA98"/>
<dbReference type="InterPro" id="IPR052570">
    <property type="entry name" value="FliJ"/>
</dbReference>
<evidence type="ECO:0000256" key="1">
    <source>
        <dbReference type="ARBA" id="ARBA00004413"/>
    </source>
</evidence>
<dbReference type="PANTHER" id="PTHR38786:SF1">
    <property type="entry name" value="FLAGELLAR FLIJ PROTEIN"/>
    <property type="match status" value="1"/>
</dbReference>
<name>A0A1C4BA98_9GAMM</name>
<evidence type="ECO:0000256" key="2">
    <source>
        <dbReference type="ARBA" id="ARBA00010004"/>
    </source>
</evidence>
<evidence type="ECO:0000256" key="10">
    <source>
        <dbReference type="ARBA" id="ARBA00023225"/>
    </source>
</evidence>
<accession>A0A1C4BA98</accession>
<keyword evidence="12" id="KW-0966">Cell projection</keyword>
<keyword evidence="4" id="KW-0813">Transport</keyword>
<dbReference type="RefSeq" id="WP_091347862.1">
    <property type="nucleotide sequence ID" value="NZ_FMAQ01000004.1"/>
</dbReference>
<keyword evidence="8" id="KW-0653">Protein transport</keyword>
<evidence type="ECO:0000256" key="6">
    <source>
        <dbReference type="ARBA" id="ARBA00022500"/>
    </source>
</evidence>
<dbReference type="NCBIfam" id="TIGR02473">
    <property type="entry name" value="flagell_FliJ"/>
    <property type="match status" value="1"/>
</dbReference>
<dbReference type="Proteomes" id="UP000199670">
    <property type="component" value="Unassembled WGS sequence"/>
</dbReference>
<keyword evidence="7" id="KW-1005">Bacterial flagellum biogenesis</keyword>
<organism evidence="12 13">
    <name type="scientific">Gilliamella bombicola</name>
    <dbReference type="NCBI Taxonomy" id="1798182"/>
    <lineage>
        <taxon>Bacteria</taxon>
        <taxon>Pseudomonadati</taxon>
        <taxon>Pseudomonadota</taxon>
        <taxon>Gammaproteobacteria</taxon>
        <taxon>Orbales</taxon>
        <taxon>Orbaceae</taxon>
        <taxon>Gilliamella</taxon>
    </lineage>
</organism>
<protein>
    <recommendedName>
        <fullName evidence="3">Flagellar FliJ protein</fullName>
    </recommendedName>
</protein>
<evidence type="ECO:0000256" key="4">
    <source>
        <dbReference type="ARBA" id="ARBA00022448"/>
    </source>
</evidence>
<sequence>MNKNSSKIAFTTLKKLAQKSVDDYLIKLKKANENQQNAQSQLNVLTNYYAEYQQKLNSALSEGIKGSELNNFTLFIASIEQGIEQQKKLLLSLDIKQKQIIKNLNQSQKSLNTYSTLLNKQHNQYLRQQNRLQQKLTDEFAQLQLARRILNEY</sequence>
<comment type="similarity">
    <text evidence="2">Belongs to the FliJ family.</text>
</comment>
<dbReference type="Pfam" id="PF02050">
    <property type="entry name" value="FliJ"/>
    <property type="match status" value="1"/>
</dbReference>
<reference evidence="13" key="1">
    <citation type="submission" date="2016-08" db="EMBL/GenBank/DDBJ databases">
        <authorList>
            <person name="Varghese N."/>
            <person name="Submissions Spin"/>
        </authorList>
    </citation>
    <scope>NUCLEOTIDE SEQUENCE [LARGE SCALE GENOMIC DNA]</scope>
    <source>
        <strain evidence="13">R-53248</strain>
    </source>
</reference>